<keyword evidence="2" id="KW-1185">Reference proteome</keyword>
<organism evidence="1 2">
    <name type="scientific">Protea cynaroides</name>
    <dbReference type="NCBI Taxonomy" id="273540"/>
    <lineage>
        <taxon>Eukaryota</taxon>
        <taxon>Viridiplantae</taxon>
        <taxon>Streptophyta</taxon>
        <taxon>Embryophyta</taxon>
        <taxon>Tracheophyta</taxon>
        <taxon>Spermatophyta</taxon>
        <taxon>Magnoliopsida</taxon>
        <taxon>Proteales</taxon>
        <taxon>Proteaceae</taxon>
        <taxon>Protea</taxon>
    </lineage>
</organism>
<sequence>MVSVYTVADGLRVSTDQAPRARVQASRGYLRVSTDQAPRARVQASRGYLVSLVSEVQALMVQMPTGGAGWARIRFSTGFGGLGSFMLGLGDIVHGYGKSNFTGVISVSSLQLHIRPLGGETCRGAGGLGLNQALWQEIGGDARVDALRESNFRQGARGLSTSGNESRAGVSSDHIGMIRQFETDASNAWNALVVNNQRRVVGYYQVSSHVEA</sequence>
<name>A0A9Q0QRM5_9MAGN</name>
<evidence type="ECO:0000313" key="1">
    <source>
        <dbReference type="EMBL" id="KAJ4969179.1"/>
    </source>
</evidence>
<gene>
    <name evidence="1" type="ORF">NE237_015880</name>
</gene>
<dbReference type="EMBL" id="JAMYWD010000006">
    <property type="protein sequence ID" value="KAJ4969179.1"/>
    <property type="molecule type" value="Genomic_DNA"/>
</dbReference>
<dbReference type="AlphaFoldDB" id="A0A9Q0QRM5"/>
<proteinExistence type="predicted"/>
<dbReference type="Proteomes" id="UP001141806">
    <property type="component" value="Unassembled WGS sequence"/>
</dbReference>
<protein>
    <submittedName>
        <fullName evidence="1">Uncharacterized protein</fullName>
    </submittedName>
</protein>
<comment type="caution">
    <text evidence="1">The sequence shown here is derived from an EMBL/GenBank/DDBJ whole genome shotgun (WGS) entry which is preliminary data.</text>
</comment>
<evidence type="ECO:0000313" key="2">
    <source>
        <dbReference type="Proteomes" id="UP001141806"/>
    </source>
</evidence>
<accession>A0A9Q0QRM5</accession>
<reference evidence="1" key="1">
    <citation type="journal article" date="2023" name="Plant J.">
        <title>The genome of the king protea, Protea cynaroides.</title>
        <authorList>
            <person name="Chang J."/>
            <person name="Duong T.A."/>
            <person name="Schoeman C."/>
            <person name="Ma X."/>
            <person name="Roodt D."/>
            <person name="Barker N."/>
            <person name="Li Z."/>
            <person name="Van de Peer Y."/>
            <person name="Mizrachi E."/>
        </authorList>
    </citation>
    <scope>NUCLEOTIDE SEQUENCE</scope>
    <source>
        <tissue evidence="1">Young leaves</tissue>
    </source>
</reference>